<evidence type="ECO:0000313" key="2">
    <source>
        <dbReference type="Proteomes" id="UP000824120"/>
    </source>
</evidence>
<dbReference type="Proteomes" id="UP000824120">
    <property type="component" value="Chromosome 8"/>
</dbReference>
<dbReference type="EMBL" id="JACXVP010000008">
    <property type="protein sequence ID" value="KAG5591900.1"/>
    <property type="molecule type" value="Genomic_DNA"/>
</dbReference>
<protein>
    <submittedName>
        <fullName evidence="1">Uncharacterized protein</fullName>
    </submittedName>
</protein>
<proteinExistence type="predicted"/>
<gene>
    <name evidence="1" type="ORF">H5410_042414</name>
</gene>
<reference evidence="1 2" key="1">
    <citation type="submission" date="2020-09" db="EMBL/GenBank/DDBJ databases">
        <title>De no assembly of potato wild relative species, Solanum commersonii.</title>
        <authorList>
            <person name="Cho K."/>
        </authorList>
    </citation>
    <scope>NUCLEOTIDE SEQUENCE [LARGE SCALE GENOMIC DNA]</scope>
    <source>
        <strain evidence="1">LZ3.2</strain>
        <tissue evidence="1">Leaf</tissue>
    </source>
</reference>
<organism evidence="1 2">
    <name type="scientific">Solanum commersonii</name>
    <name type="common">Commerson's wild potato</name>
    <name type="synonym">Commerson's nightshade</name>
    <dbReference type="NCBI Taxonomy" id="4109"/>
    <lineage>
        <taxon>Eukaryota</taxon>
        <taxon>Viridiplantae</taxon>
        <taxon>Streptophyta</taxon>
        <taxon>Embryophyta</taxon>
        <taxon>Tracheophyta</taxon>
        <taxon>Spermatophyta</taxon>
        <taxon>Magnoliopsida</taxon>
        <taxon>eudicotyledons</taxon>
        <taxon>Gunneridae</taxon>
        <taxon>Pentapetalae</taxon>
        <taxon>asterids</taxon>
        <taxon>lamiids</taxon>
        <taxon>Solanales</taxon>
        <taxon>Solanaceae</taxon>
        <taxon>Solanoideae</taxon>
        <taxon>Solaneae</taxon>
        <taxon>Solanum</taxon>
    </lineage>
</organism>
<name>A0A9J5XXJ8_SOLCO</name>
<accession>A0A9J5XXJ8</accession>
<keyword evidence="2" id="KW-1185">Reference proteome</keyword>
<dbReference type="OrthoDB" id="1731870at2759"/>
<evidence type="ECO:0000313" key="1">
    <source>
        <dbReference type="EMBL" id="KAG5591900.1"/>
    </source>
</evidence>
<dbReference type="AlphaFoldDB" id="A0A9J5XXJ8"/>
<sequence length="107" mass="11761">MFTPGPIISGFNIWGTIAFDPLELNVTTTGDGFTFTTVPPKMKTTVGLFSVFTYSLITSPTFLPTVTVDLVNAEKRFGKRGSIILMADDSQQKDLIALLENDHLYIV</sequence>
<comment type="caution">
    <text evidence="1">The sequence shown here is derived from an EMBL/GenBank/DDBJ whole genome shotgun (WGS) entry which is preliminary data.</text>
</comment>